<protein>
    <submittedName>
        <fullName evidence="5">Imelysin</fullName>
    </submittedName>
</protein>
<gene>
    <name evidence="5" type="ORF">EJ73_00308</name>
</gene>
<keyword evidence="6" id="KW-1185">Reference proteome</keyword>
<evidence type="ECO:0000256" key="3">
    <source>
        <dbReference type="SAM" id="SignalP"/>
    </source>
</evidence>
<dbReference type="InterPro" id="IPR034982">
    <property type="entry name" value="Imelysin-like_IrpA"/>
</dbReference>
<dbReference type="CDD" id="cd14658">
    <property type="entry name" value="Imelysin-like_IrpA"/>
    <property type="match status" value="1"/>
</dbReference>
<comment type="caution">
    <text evidence="5">The sequence shown here is derived from an EMBL/GenBank/DDBJ whole genome shotgun (WGS) entry which is preliminary data.</text>
</comment>
<dbReference type="InterPro" id="IPR018976">
    <property type="entry name" value="Imelysin-like"/>
</dbReference>
<evidence type="ECO:0000259" key="4">
    <source>
        <dbReference type="Pfam" id="PF09375"/>
    </source>
</evidence>
<evidence type="ECO:0000313" key="6">
    <source>
        <dbReference type="Proteomes" id="UP000248314"/>
    </source>
</evidence>
<dbReference type="GO" id="GO:0030313">
    <property type="term" value="C:cell envelope"/>
    <property type="evidence" value="ECO:0007669"/>
    <property type="project" value="UniProtKB-SubCell"/>
</dbReference>
<dbReference type="AlphaFoldDB" id="A0A318I1S2"/>
<dbReference type="OrthoDB" id="9764688at2"/>
<dbReference type="Gene3D" id="1.20.1420.20">
    <property type="entry name" value="M75 peptidase, HXXE motif"/>
    <property type="match status" value="1"/>
</dbReference>
<sequence length="443" mass="48839">MKRFFSYALHFAMAIAMLSGFSACSEEEPTPETMSKEETLEALTNTYVKDVVSKTYTNLANETEVLFNKIAALKKKSIAGEEITQTEVNEVCDSYKRARAYWEESEAWLYGAASDFEIDPSIDTWPLELSVLAEDLNDADKLSALSNVDGTAFIDAVGKLGNANKGFHGIEFVFFRDGQPRKAANLKKDAVETAEEFKANPVTGDKELIFATAAAAYLRDRCIQLEVSWLGDKASAAHKARINECKKAYPDLFKTTVAATGTSFGENMLSAGKGEAKSTYATWRKVVEDILVSGCSGICAEVSKQKLGQAYRASVSNGTSTHEDEDGKQVADDPNYIESPYSYNSFTDFYDNIMSIQNALYGNINQPNYTDASIMAYLAKYNPEMANSLQAKLKAALDQLKKCQDSGIPFVKNPGHKQVKDAMDKVRELDDAINEASTWILKN</sequence>
<comment type="subcellular location">
    <subcellularLocation>
        <location evidence="1">Cell envelope</location>
    </subcellularLocation>
</comment>
<name>A0A318I1S2_9BACT</name>
<evidence type="ECO:0000256" key="2">
    <source>
        <dbReference type="ARBA" id="ARBA00022729"/>
    </source>
</evidence>
<dbReference type="Pfam" id="PF09375">
    <property type="entry name" value="Peptidase_M75"/>
    <property type="match status" value="1"/>
</dbReference>
<dbReference type="InterPro" id="IPR038352">
    <property type="entry name" value="Imelysin_sf"/>
</dbReference>
<feature type="chain" id="PRO_5016418182" evidence="3">
    <location>
        <begin position="26"/>
        <end position="443"/>
    </location>
</feature>
<accession>A0A318I1S2</accession>
<dbReference type="EMBL" id="QJJX01000002">
    <property type="protein sequence ID" value="PXX24502.1"/>
    <property type="molecule type" value="Genomic_DNA"/>
</dbReference>
<reference evidence="5 6" key="1">
    <citation type="submission" date="2018-05" db="EMBL/GenBank/DDBJ databases">
        <title>Genomic Encyclopedia of Type Strains, Phase I: the one thousand microbial genomes (KMG-I) project.</title>
        <authorList>
            <person name="Kyrpides N."/>
        </authorList>
    </citation>
    <scope>NUCLEOTIDE SEQUENCE [LARGE SCALE GENOMIC DNA]</scope>
    <source>
        <strain evidence="5 6">DSM 15611</strain>
    </source>
</reference>
<dbReference type="STRING" id="1122991.GCA_000613445_03206"/>
<organism evidence="5 6">
    <name type="scientific">Hoylesella shahii DSM 15611 = JCM 12083</name>
    <dbReference type="NCBI Taxonomy" id="1122991"/>
    <lineage>
        <taxon>Bacteria</taxon>
        <taxon>Pseudomonadati</taxon>
        <taxon>Bacteroidota</taxon>
        <taxon>Bacteroidia</taxon>
        <taxon>Bacteroidales</taxon>
        <taxon>Prevotellaceae</taxon>
        <taxon>Hoylesella</taxon>
    </lineage>
</organism>
<feature type="domain" description="Imelysin-like" evidence="4">
    <location>
        <begin position="54"/>
        <end position="430"/>
    </location>
</feature>
<dbReference type="PROSITE" id="PS51257">
    <property type="entry name" value="PROKAR_LIPOPROTEIN"/>
    <property type="match status" value="1"/>
</dbReference>
<dbReference type="Proteomes" id="UP000248314">
    <property type="component" value="Unassembled WGS sequence"/>
</dbReference>
<feature type="signal peptide" evidence="3">
    <location>
        <begin position="1"/>
        <end position="25"/>
    </location>
</feature>
<evidence type="ECO:0000256" key="1">
    <source>
        <dbReference type="ARBA" id="ARBA00004196"/>
    </source>
</evidence>
<dbReference type="RefSeq" id="WP_025815115.1">
    <property type="nucleotide sequence ID" value="NZ_BAIZ01000001.1"/>
</dbReference>
<proteinExistence type="predicted"/>
<evidence type="ECO:0000313" key="5">
    <source>
        <dbReference type="EMBL" id="PXX24502.1"/>
    </source>
</evidence>
<keyword evidence="2 3" id="KW-0732">Signal</keyword>